<reference evidence="2 3" key="1">
    <citation type="submission" date="2019-07" db="EMBL/GenBank/DDBJ databases">
        <title>Whole genome shotgun sequence of Deinococcus cellulosilyticus NBRC 106333.</title>
        <authorList>
            <person name="Hosoyama A."/>
            <person name="Uohara A."/>
            <person name="Ohji S."/>
            <person name="Ichikawa N."/>
        </authorList>
    </citation>
    <scope>NUCLEOTIDE SEQUENCE [LARGE SCALE GENOMIC DNA]</scope>
    <source>
        <strain evidence="2 3">NBRC 106333</strain>
    </source>
</reference>
<protein>
    <submittedName>
        <fullName evidence="2">Uncharacterized protein</fullName>
    </submittedName>
</protein>
<organism evidence="2 3">
    <name type="scientific">Deinococcus cellulosilyticus (strain DSM 18568 / NBRC 106333 / KACC 11606 / 5516J-15)</name>
    <dbReference type="NCBI Taxonomy" id="1223518"/>
    <lineage>
        <taxon>Bacteria</taxon>
        <taxon>Thermotogati</taxon>
        <taxon>Deinococcota</taxon>
        <taxon>Deinococci</taxon>
        <taxon>Deinococcales</taxon>
        <taxon>Deinococcaceae</taxon>
        <taxon>Deinococcus</taxon>
    </lineage>
</organism>
<keyword evidence="1" id="KW-0812">Transmembrane</keyword>
<dbReference type="RefSeq" id="WP_186815818.1">
    <property type="nucleotide sequence ID" value="NZ_BJXB01000003.1"/>
</dbReference>
<accession>A0A511MY96</accession>
<evidence type="ECO:0000256" key="1">
    <source>
        <dbReference type="SAM" id="Phobius"/>
    </source>
</evidence>
<feature type="transmembrane region" description="Helical" evidence="1">
    <location>
        <begin position="12"/>
        <end position="45"/>
    </location>
</feature>
<comment type="caution">
    <text evidence="2">The sequence shown here is derived from an EMBL/GenBank/DDBJ whole genome shotgun (WGS) entry which is preliminary data.</text>
</comment>
<keyword evidence="1" id="KW-1133">Transmembrane helix</keyword>
<evidence type="ECO:0000313" key="2">
    <source>
        <dbReference type="EMBL" id="GEM45321.1"/>
    </source>
</evidence>
<dbReference type="EMBL" id="BJXB01000003">
    <property type="protein sequence ID" value="GEM45321.1"/>
    <property type="molecule type" value="Genomic_DNA"/>
</dbReference>
<proteinExistence type="predicted"/>
<sequence>MSRWDWDHFKDLLLLAVAAMLGLPLIGAGLALGMIAFMWIFSLFIPAGGQ</sequence>
<name>A0A511MY96_DEIC1</name>
<keyword evidence="3" id="KW-1185">Reference proteome</keyword>
<dbReference type="AlphaFoldDB" id="A0A511MY96"/>
<dbReference type="Proteomes" id="UP000321306">
    <property type="component" value="Unassembled WGS sequence"/>
</dbReference>
<evidence type="ECO:0000313" key="3">
    <source>
        <dbReference type="Proteomes" id="UP000321306"/>
    </source>
</evidence>
<gene>
    <name evidence="2" type="ORF">DC3_09560</name>
</gene>
<keyword evidence="1" id="KW-0472">Membrane</keyword>